<dbReference type="GO" id="GO:0003677">
    <property type="term" value="F:DNA binding"/>
    <property type="evidence" value="ECO:0007669"/>
    <property type="project" value="UniProtKB-KW"/>
</dbReference>
<comment type="caution">
    <text evidence="4">The sequence shown here is derived from an EMBL/GenBank/DDBJ whole genome shotgun (WGS) entry which is preliminary data.</text>
</comment>
<dbReference type="SMART" id="SM00448">
    <property type="entry name" value="REC"/>
    <property type="match status" value="1"/>
</dbReference>
<dbReference type="Gene3D" id="3.40.50.2300">
    <property type="match status" value="1"/>
</dbReference>
<keyword evidence="1 2" id="KW-0597">Phosphoprotein</keyword>
<dbReference type="PANTHER" id="PTHR44591:SF3">
    <property type="entry name" value="RESPONSE REGULATORY DOMAIN-CONTAINING PROTEIN"/>
    <property type="match status" value="1"/>
</dbReference>
<dbReference type="Pfam" id="PF00072">
    <property type="entry name" value="Response_reg"/>
    <property type="match status" value="1"/>
</dbReference>
<evidence type="ECO:0000313" key="5">
    <source>
        <dbReference type="Proteomes" id="UP000541535"/>
    </source>
</evidence>
<dbReference type="AlphaFoldDB" id="A0A7W5FVD1"/>
<gene>
    <name evidence="4" type="ORF">FHS03_003734</name>
</gene>
<evidence type="ECO:0000256" key="1">
    <source>
        <dbReference type="ARBA" id="ARBA00022553"/>
    </source>
</evidence>
<dbReference type="InterPro" id="IPR001789">
    <property type="entry name" value="Sig_transdc_resp-reg_receiver"/>
</dbReference>
<dbReference type="PANTHER" id="PTHR44591">
    <property type="entry name" value="STRESS RESPONSE REGULATOR PROTEIN 1"/>
    <property type="match status" value="1"/>
</dbReference>
<feature type="modified residue" description="4-aspartylphosphate" evidence="2">
    <location>
        <position position="65"/>
    </location>
</feature>
<sequence>MMTEAALASTAPLRVLLLDDDPFMLSMLGDILEEVDGDIDVRSERDARAALQALGKHRPELLICDLSMPEMDGIEFLRLTAESDFRGGVVLLSGMDPRILQAAEMLAMAQGLTILGACSKPLAAGELGDLVALARGLRQRPDRPH</sequence>
<dbReference type="GO" id="GO:0000160">
    <property type="term" value="P:phosphorelay signal transduction system"/>
    <property type="evidence" value="ECO:0007669"/>
    <property type="project" value="InterPro"/>
</dbReference>
<proteinExistence type="predicted"/>
<evidence type="ECO:0000259" key="3">
    <source>
        <dbReference type="PROSITE" id="PS50110"/>
    </source>
</evidence>
<dbReference type="InterPro" id="IPR011006">
    <property type="entry name" value="CheY-like_superfamily"/>
</dbReference>
<accession>A0A7W5FVD1</accession>
<reference evidence="4 5" key="1">
    <citation type="submission" date="2020-08" db="EMBL/GenBank/DDBJ databases">
        <title>Genomic Encyclopedia of Type Strains, Phase III (KMG-III): the genomes of soil and plant-associated and newly described type strains.</title>
        <authorList>
            <person name="Whitman W."/>
        </authorList>
    </citation>
    <scope>NUCLEOTIDE SEQUENCE [LARGE SCALE GENOMIC DNA]</scope>
    <source>
        <strain evidence="4 5">CECT 8897</strain>
    </source>
</reference>
<evidence type="ECO:0000313" key="4">
    <source>
        <dbReference type="EMBL" id="MBB3120667.1"/>
    </source>
</evidence>
<feature type="domain" description="Response regulatory" evidence="3">
    <location>
        <begin position="14"/>
        <end position="135"/>
    </location>
</feature>
<organism evidence="4 5">
    <name type="scientific">Pseudoduganella violacea</name>
    <dbReference type="NCBI Taxonomy" id="1715466"/>
    <lineage>
        <taxon>Bacteria</taxon>
        <taxon>Pseudomonadati</taxon>
        <taxon>Pseudomonadota</taxon>
        <taxon>Betaproteobacteria</taxon>
        <taxon>Burkholderiales</taxon>
        <taxon>Oxalobacteraceae</taxon>
        <taxon>Telluria group</taxon>
        <taxon>Pseudoduganella</taxon>
    </lineage>
</organism>
<dbReference type="SUPFAM" id="SSF52172">
    <property type="entry name" value="CheY-like"/>
    <property type="match status" value="1"/>
</dbReference>
<protein>
    <submittedName>
        <fullName evidence="4">DNA-binding NarL/FixJ family response regulator</fullName>
    </submittedName>
</protein>
<dbReference type="InterPro" id="IPR050595">
    <property type="entry name" value="Bact_response_regulator"/>
</dbReference>
<evidence type="ECO:0000256" key="2">
    <source>
        <dbReference type="PROSITE-ProRule" id="PRU00169"/>
    </source>
</evidence>
<dbReference type="RefSeq" id="WP_229426276.1">
    <property type="nucleotide sequence ID" value="NZ_JACHXD010000010.1"/>
</dbReference>
<keyword evidence="4" id="KW-0238">DNA-binding</keyword>
<dbReference type="PROSITE" id="PS50110">
    <property type="entry name" value="RESPONSE_REGULATORY"/>
    <property type="match status" value="1"/>
</dbReference>
<dbReference type="Proteomes" id="UP000541535">
    <property type="component" value="Unassembled WGS sequence"/>
</dbReference>
<name>A0A7W5FVD1_9BURK</name>
<keyword evidence="5" id="KW-1185">Reference proteome</keyword>
<dbReference type="EMBL" id="JACHXD010000010">
    <property type="protein sequence ID" value="MBB3120667.1"/>
    <property type="molecule type" value="Genomic_DNA"/>
</dbReference>